<keyword evidence="2" id="KW-1133">Transmembrane helix</keyword>
<feature type="region of interest" description="Disordered" evidence="1">
    <location>
        <begin position="180"/>
        <end position="281"/>
    </location>
</feature>
<keyword evidence="2" id="KW-0812">Transmembrane</keyword>
<organism evidence="4 5">
    <name type="scientific">Streptosporangium sandarakinum</name>
    <dbReference type="NCBI Taxonomy" id="1260955"/>
    <lineage>
        <taxon>Bacteria</taxon>
        <taxon>Bacillati</taxon>
        <taxon>Actinomycetota</taxon>
        <taxon>Actinomycetes</taxon>
        <taxon>Streptosporangiales</taxon>
        <taxon>Streptosporangiaceae</taxon>
        <taxon>Streptosporangium</taxon>
    </lineage>
</organism>
<name>A0A852V531_9ACTN</name>
<feature type="compositionally biased region" description="Basic and acidic residues" evidence="1">
    <location>
        <begin position="202"/>
        <end position="229"/>
    </location>
</feature>
<evidence type="ECO:0000313" key="5">
    <source>
        <dbReference type="Proteomes" id="UP000576393"/>
    </source>
</evidence>
<proteinExistence type="predicted"/>
<keyword evidence="2" id="KW-0472">Membrane</keyword>
<dbReference type="AlphaFoldDB" id="A0A852V531"/>
<reference evidence="4 5" key="1">
    <citation type="submission" date="2020-07" db="EMBL/GenBank/DDBJ databases">
        <title>Sequencing the genomes of 1000 actinobacteria strains.</title>
        <authorList>
            <person name="Klenk H.-P."/>
        </authorList>
    </citation>
    <scope>NUCLEOTIDE SEQUENCE [LARGE SCALE GENOMIC DNA]</scope>
    <source>
        <strain evidence="4 5">DSM 45763</strain>
    </source>
</reference>
<dbReference type="Proteomes" id="UP000576393">
    <property type="component" value="Unassembled WGS sequence"/>
</dbReference>
<feature type="transmembrane region" description="Helical" evidence="2">
    <location>
        <begin position="100"/>
        <end position="125"/>
    </location>
</feature>
<evidence type="ECO:0000259" key="3">
    <source>
        <dbReference type="Pfam" id="PF11181"/>
    </source>
</evidence>
<sequence>MTHVPTATTTPAERLVVVDRRALVGYDNYAAAQRTVDMLSDAGFPVEHVAIVGSDLRLEETVTGRMTNGRAALRGAGNGLAFGAVVGAFLGLFTSTTMSFVVLVLWAALWGAVVGAAFGFVNHFFTGGKRDFVSRSAIVAGRYDVLVAASHLDDARAVIEAASGPADTVVVEVPPSAGIYDPDAVRPTAPSVRYPGAAAGRPADEHPATERPMDEQAADEHPMAGRPVDEQAADGHLVTERPADGHPVTGLPVDGRPADGRPSVPAQAPRPDRDTADPSRS</sequence>
<feature type="transmembrane region" description="Helical" evidence="2">
    <location>
        <begin position="75"/>
        <end position="94"/>
    </location>
</feature>
<dbReference type="RefSeq" id="WP_179826595.1">
    <property type="nucleotide sequence ID" value="NZ_JACCCO010000003.1"/>
</dbReference>
<gene>
    <name evidence="4" type="ORF">HDA43_005427</name>
</gene>
<evidence type="ECO:0000256" key="2">
    <source>
        <dbReference type="SAM" id="Phobius"/>
    </source>
</evidence>
<dbReference type="Pfam" id="PF11181">
    <property type="entry name" value="YflT"/>
    <property type="match status" value="1"/>
</dbReference>
<keyword evidence="5" id="KW-1185">Reference proteome</keyword>
<feature type="domain" description="General stress protein 17M-like" evidence="3">
    <location>
        <begin position="26"/>
        <end position="96"/>
    </location>
</feature>
<evidence type="ECO:0000313" key="4">
    <source>
        <dbReference type="EMBL" id="NYF43200.1"/>
    </source>
</evidence>
<protein>
    <recommendedName>
        <fullName evidence="3">General stress protein 17M-like domain-containing protein</fullName>
    </recommendedName>
</protein>
<comment type="caution">
    <text evidence="4">The sequence shown here is derived from an EMBL/GenBank/DDBJ whole genome shotgun (WGS) entry which is preliminary data.</text>
</comment>
<dbReference type="InterPro" id="IPR025889">
    <property type="entry name" value="GSP17M-like_dom"/>
</dbReference>
<dbReference type="EMBL" id="JACCCO010000003">
    <property type="protein sequence ID" value="NYF43200.1"/>
    <property type="molecule type" value="Genomic_DNA"/>
</dbReference>
<feature type="compositionally biased region" description="Basic and acidic residues" evidence="1">
    <location>
        <begin position="270"/>
        <end position="281"/>
    </location>
</feature>
<evidence type="ECO:0000256" key="1">
    <source>
        <dbReference type="SAM" id="MobiDB-lite"/>
    </source>
</evidence>
<accession>A0A852V531</accession>